<dbReference type="Gene3D" id="3.60.15.10">
    <property type="entry name" value="Ribonuclease Z/Hydroxyacylglutathione hydrolase-like"/>
    <property type="match status" value="1"/>
</dbReference>
<dbReference type="InterPro" id="IPR036866">
    <property type="entry name" value="RibonucZ/Hydroxyglut_hydro"/>
</dbReference>
<name>A0A1I7GPY0_9FIRM</name>
<keyword evidence="3" id="KW-1185">Reference proteome</keyword>
<dbReference type="Pfam" id="PF12706">
    <property type="entry name" value="Lactamase_B_2"/>
    <property type="match status" value="1"/>
</dbReference>
<reference evidence="2 3" key="1">
    <citation type="submission" date="2016-10" db="EMBL/GenBank/DDBJ databases">
        <authorList>
            <person name="de Groot N.N."/>
        </authorList>
    </citation>
    <scope>NUCLEOTIDE SEQUENCE [LARGE SCALE GENOMIC DNA]</scope>
    <source>
        <strain evidence="2 3">KHGC13</strain>
    </source>
</reference>
<dbReference type="OrthoDB" id="9789133at2"/>
<protein>
    <submittedName>
        <fullName evidence="2">Beta-lactamase superfamily domain-containing protein</fullName>
    </submittedName>
</protein>
<evidence type="ECO:0000313" key="3">
    <source>
        <dbReference type="Proteomes" id="UP000198817"/>
    </source>
</evidence>
<dbReference type="InterPro" id="IPR001279">
    <property type="entry name" value="Metallo-B-lactamas"/>
</dbReference>
<dbReference type="Proteomes" id="UP000198817">
    <property type="component" value="Unassembled WGS sequence"/>
</dbReference>
<dbReference type="EMBL" id="FPBT01000008">
    <property type="protein sequence ID" value="SFU50286.1"/>
    <property type="molecule type" value="Genomic_DNA"/>
</dbReference>
<dbReference type="AlphaFoldDB" id="A0A1I7GPY0"/>
<dbReference type="RefSeq" id="WP_090470924.1">
    <property type="nucleotide sequence ID" value="NZ_FOWF01000008.1"/>
</dbReference>
<dbReference type="SUPFAM" id="SSF56281">
    <property type="entry name" value="Metallo-hydrolase/oxidoreductase"/>
    <property type="match status" value="1"/>
</dbReference>
<evidence type="ECO:0000313" key="2">
    <source>
        <dbReference type="EMBL" id="SFU50286.1"/>
    </source>
</evidence>
<organism evidence="2 3">
    <name type="scientific">Eubacterium pyruvativorans</name>
    <dbReference type="NCBI Taxonomy" id="155865"/>
    <lineage>
        <taxon>Bacteria</taxon>
        <taxon>Bacillati</taxon>
        <taxon>Bacillota</taxon>
        <taxon>Clostridia</taxon>
        <taxon>Eubacteriales</taxon>
        <taxon>Eubacteriaceae</taxon>
        <taxon>Eubacterium</taxon>
    </lineage>
</organism>
<feature type="domain" description="Metallo-beta-lactamase" evidence="1">
    <location>
        <begin position="59"/>
        <end position="183"/>
    </location>
</feature>
<proteinExistence type="predicted"/>
<sequence>MEVGTVNGDLNVSLIANAGLLMEYCGTKIMIDGIYGSQGHPFSNLSGNQWSRMLRGKAPYDGVDYLMFTHDHPDHFSREMTLRYLRERRVKGIFLPSEGIVGSVLEHYLEENGISCVELSKFTNNAHYGIEPAVSVQALRTRHLDRKFRNVANYCYLITFGQKNVLITADVDYVSENFLRLQDVPLRGVFINPLFFNEMRGGHFFRGTLEAENYIVYHLPYEGDDGMGMRRMTERNLEQWNRNPRKGKATALSEPGQRIVL</sequence>
<accession>A0A1I7GPY0</accession>
<evidence type="ECO:0000259" key="1">
    <source>
        <dbReference type="Pfam" id="PF12706"/>
    </source>
</evidence>
<dbReference type="STRING" id="155865.SAMN05216515_10822"/>
<gene>
    <name evidence="2" type="ORF">SAMN05216508_10846</name>
</gene>